<dbReference type="RefSeq" id="WP_085111398.1">
    <property type="nucleotide sequence ID" value="NZ_JACKSN010000080.1"/>
</dbReference>
<dbReference type="OrthoDB" id="4731800at2"/>
<keyword evidence="4" id="KW-1185">Reference proteome</keyword>
<organism evidence="3 4">
    <name type="scientific">Mycolicibacillus trivialis</name>
    <dbReference type="NCBI Taxonomy" id="1798"/>
    <lineage>
        <taxon>Bacteria</taxon>
        <taxon>Bacillati</taxon>
        <taxon>Actinomycetota</taxon>
        <taxon>Actinomycetes</taxon>
        <taxon>Mycobacteriales</taxon>
        <taxon>Mycobacteriaceae</taxon>
        <taxon>Mycolicibacillus</taxon>
    </lineage>
</organism>
<reference evidence="3 4" key="1">
    <citation type="submission" date="2016-01" db="EMBL/GenBank/DDBJ databases">
        <title>The new phylogeny of the genus Mycobacterium.</title>
        <authorList>
            <person name="Tarcisio F."/>
            <person name="Conor M."/>
            <person name="Antonella G."/>
            <person name="Elisabetta G."/>
            <person name="Giulia F.S."/>
            <person name="Sara T."/>
            <person name="Anna F."/>
            <person name="Clotilde B."/>
            <person name="Roberto B."/>
            <person name="Veronica D.S."/>
            <person name="Fabio R."/>
            <person name="Monica P."/>
            <person name="Olivier J."/>
            <person name="Enrico T."/>
            <person name="Nicola S."/>
        </authorList>
    </citation>
    <scope>NUCLEOTIDE SEQUENCE [LARGE SCALE GENOMIC DNA]</scope>
    <source>
        <strain evidence="3 4">DSM 44153</strain>
    </source>
</reference>
<proteinExistence type="predicted"/>
<feature type="chain" id="PRO_5039011885" description="DUF732 domain-containing protein" evidence="1">
    <location>
        <begin position="25"/>
        <end position="129"/>
    </location>
</feature>
<dbReference type="AlphaFoldDB" id="A0A1X2EEK4"/>
<feature type="signal peptide" evidence="1">
    <location>
        <begin position="1"/>
        <end position="24"/>
    </location>
</feature>
<comment type="caution">
    <text evidence="3">The sequence shown here is derived from an EMBL/GenBank/DDBJ whole genome shotgun (WGS) entry which is preliminary data.</text>
</comment>
<dbReference type="InterPro" id="IPR007969">
    <property type="entry name" value="DUF732"/>
</dbReference>
<gene>
    <name evidence="3" type="ORF">AWC30_16965</name>
</gene>
<feature type="domain" description="DUF732" evidence="2">
    <location>
        <begin position="33"/>
        <end position="103"/>
    </location>
</feature>
<name>A0A1X2EEK4_9MYCO</name>
<dbReference type="Proteomes" id="UP000193090">
    <property type="component" value="Unassembled WGS sequence"/>
</dbReference>
<dbReference type="Pfam" id="PF05305">
    <property type="entry name" value="DUF732"/>
    <property type="match status" value="1"/>
</dbReference>
<keyword evidence="1" id="KW-0732">Signal</keyword>
<evidence type="ECO:0000256" key="1">
    <source>
        <dbReference type="SAM" id="SignalP"/>
    </source>
</evidence>
<evidence type="ECO:0000313" key="3">
    <source>
        <dbReference type="EMBL" id="ORW99209.1"/>
    </source>
</evidence>
<accession>A0A1X2EEK4</accession>
<dbReference type="EMBL" id="LQPZ01000050">
    <property type="protein sequence ID" value="ORW99209.1"/>
    <property type="molecule type" value="Genomic_DNA"/>
</dbReference>
<dbReference type="STRING" id="1798.AWC30_16965"/>
<evidence type="ECO:0000259" key="2">
    <source>
        <dbReference type="Pfam" id="PF05305"/>
    </source>
</evidence>
<protein>
    <recommendedName>
        <fullName evidence="2">DUF732 domain-containing protein</fullName>
    </recommendedName>
</protein>
<evidence type="ECO:0000313" key="4">
    <source>
        <dbReference type="Proteomes" id="UP000193090"/>
    </source>
</evidence>
<sequence length="129" mass="12815">MTLRAPVSAAALIAAAALSSTVLAAPAQADPLDDTFLNALDNAGLGYDDPAEAVRLGQSVCPMMQKPGATAASTAATIAGRGGIQAALAGMFTGIAISMYCPSTMASLADGSMPDLPFLPLIPGMPPPR</sequence>